<proteinExistence type="predicted"/>
<evidence type="ECO:0000313" key="2">
    <source>
        <dbReference type="EMBL" id="OAR01266.1"/>
    </source>
</evidence>
<evidence type="ECO:0008006" key="4">
    <source>
        <dbReference type="Google" id="ProtNLM"/>
    </source>
</evidence>
<protein>
    <recommendedName>
        <fullName evidence="4">Integral membrane protein</fullName>
    </recommendedName>
</protein>
<feature type="transmembrane region" description="Helical" evidence="1">
    <location>
        <begin position="20"/>
        <end position="40"/>
    </location>
</feature>
<keyword evidence="1" id="KW-0812">Transmembrane</keyword>
<dbReference type="EMBL" id="LUKN01001256">
    <property type="protein sequence ID" value="OAR01266.1"/>
    <property type="molecule type" value="Genomic_DNA"/>
</dbReference>
<evidence type="ECO:0000313" key="3">
    <source>
        <dbReference type="Proteomes" id="UP000243081"/>
    </source>
</evidence>
<organism evidence="2 3">
    <name type="scientific">Cordyceps confragosa</name>
    <name type="common">Lecanicillium lecanii</name>
    <dbReference type="NCBI Taxonomy" id="2714763"/>
    <lineage>
        <taxon>Eukaryota</taxon>
        <taxon>Fungi</taxon>
        <taxon>Dikarya</taxon>
        <taxon>Ascomycota</taxon>
        <taxon>Pezizomycotina</taxon>
        <taxon>Sordariomycetes</taxon>
        <taxon>Hypocreomycetidae</taxon>
        <taxon>Hypocreales</taxon>
        <taxon>Cordycipitaceae</taxon>
        <taxon>Akanthomyces</taxon>
    </lineage>
</organism>
<dbReference type="PANTHER" id="PTHR12459">
    <property type="entry name" value="TRANSMEMBRANE PROTEIN 135-RELATED"/>
    <property type="match status" value="1"/>
</dbReference>
<name>A0A179IF56_CORDF</name>
<feature type="transmembrane region" description="Helical" evidence="1">
    <location>
        <begin position="203"/>
        <end position="225"/>
    </location>
</feature>
<keyword evidence="1" id="KW-0472">Membrane</keyword>
<sequence>MAAVSLKSIPPSLRPVVRSYLMGYGAAVVPQLLGLVLKHIKRLGRTRKASKEERRRQEESFLRSLVWILTSGLKLRGLATFSALLAAGPSLLQKPAYGLLSSSIGSQAHITKLRLSRWLSSFLSAWAGLWLLQTGQCPSCWEGTSQAQALDGKKPNGPRLAGNTIDITLLTVTRAVDVLIGELWARFQAGRKARGKWTKAESFISYMADPTLFAVSCGFIMWSWFLHPDRLPPKYKEWITSAARGDERIIHTMRRLYDGSIIYGEKARDGDDSLAAVCRDYGLPEDYSDPAKTWPFPCVMFHIGDGISCEERAIRRFIKSWQTAMFTYLPLALAFRLRRPSRKAIFRSFSSASRSSAFLATYITLSNYGVCLARSRVGPLIAGRNIEACRRLDSGVSVGTACALCGWSIFVETKARRKDMALFVAPRALGTLVPRRYPVEKEWRERLAFALSAAILSTCIRENPKRVRGWLGRLLGFAIRE</sequence>
<dbReference type="AlphaFoldDB" id="A0A179IF56"/>
<gene>
    <name evidence="2" type="ORF">LLEC1_04466</name>
</gene>
<keyword evidence="1" id="KW-1133">Transmembrane helix</keyword>
<dbReference type="InterPro" id="IPR026749">
    <property type="entry name" value="Tmem135"/>
</dbReference>
<comment type="caution">
    <text evidence="2">The sequence shown here is derived from an EMBL/GenBank/DDBJ whole genome shotgun (WGS) entry which is preliminary data.</text>
</comment>
<dbReference type="OMA" id="SAAIVMW"/>
<dbReference type="OrthoDB" id="4021778at2759"/>
<dbReference type="Proteomes" id="UP000243081">
    <property type="component" value="Unassembled WGS sequence"/>
</dbReference>
<reference evidence="2 3" key="1">
    <citation type="submission" date="2016-03" db="EMBL/GenBank/DDBJ databases">
        <title>Fine-scale spatial genetic structure of a fungal parasite of coffee scale insects.</title>
        <authorList>
            <person name="Jackson D."/>
            <person name="Zemenick K.A."/>
            <person name="Malloure B."/>
            <person name="Quandt C.A."/>
            <person name="James T.Y."/>
        </authorList>
    </citation>
    <scope>NUCLEOTIDE SEQUENCE [LARGE SCALE GENOMIC DNA]</scope>
    <source>
        <strain evidence="2 3">UM487</strain>
    </source>
</reference>
<keyword evidence="3" id="KW-1185">Reference proteome</keyword>
<dbReference type="PANTHER" id="PTHR12459:SF15">
    <property type="entry name" value="TRANSMEMBRANE PROTEIN 135"/>
    <property type="match status" value="1"/>
</dbReference>
<accession>A0A179IF56</accession>
<evidence type="ECO:0000256" key="1">
    <source>
        <dbReference type="SAM" id="Phobius"/>
    </source>
</evidence>